<organism evidence="1 2">
    <name type="scientific">Sorangium cellulosum</name>
    <name type="common">Polyangium cellulosum</name>
    <dbReference type="NCBI Taxonomy" id="56"/>
    <lineage>
        <taxon>Bacteria</taxon>
        <taxon>Pseudomonadati</taxon>
        <taxon>Myxococcota</taxon>
        <taxon>Polyangia</taxon>
        <taxon>Polyangiales</taxon>
        <taxon>Polyangiaceae</taxon>
        <taxon>Sorangium</taxon>
    </lineage>
</organism>
<proteinExistence type="predicted"/>
<dbReference type="InterPro" id="IPR029035">
    <property type="entry name" value="DHS-like_NAD/FAD-binding_dom"/>
</dbReference>
<gene>
    <name evidence="1" type="ORF">BE04_27450</name>
</gene>
<dbReference type="SUPFAM" id="SSF52467">
    <property type="entry name" value="DHS-like NAD/FAD-binding domain"/>
    <property type="match status" value="1"/>
</dbReference>
<evidence type="ECO:0000313" key="2">
    <source>
        <dbReference type="Proteomes" id="UP000075604"/>
    </source>
</evidence>
<protein>
    <submittedName>
        <fullName evidence="1">Uncharacterized protein</fullName>
    </submittedName>
</protein>
<accession>A0A150PNP9</accession>
<reference evidence="1 2" key="1">
    <citation type="submission" date="2014-02" db="EMBL/GenBank/DDBJ databases">
        <title>The small core and large imbalanced accessory genome model reveals a collaborative survival strategy of Sorangium cellulosum strains in nature.</title>
        <authorList>
            <person name="Han K."/>
            <person name="Peng R."/>
            <person name="Blom J."/>
            <person name="Li Y.-Z."/>
        </authorList>
    </citation>
    <scope>NUCLEOTIDE SEQUENCE [LARGE SCALE GENOMIC DNA]</scope>
    <source>
        <strain evidence="1 2">So0157-18</strain>
    </source>
</reference>
<evidence type="ECO:0000313" key="1">
    <source>
        <dbReference type="EMBL" id="KYF57324.1"/>
    </source>
</evidence>
<name>A0A150PNP9_SORCE</name>
<comment type="caution">
    <text evidence="1">The sequence shown here is derived from an EMBL/GenBank/DDBJ whole genome shotgun (WGS) entry which is preliminary data.</text>
</comment>
<dbReference type="AlphaFoldDB" id="A0A150PNP9"/>
<dbReference type="Pfam" id="PF13289">
    <property type="entry name" value="SIR2_2"/>
    <property type="match status" value="1"/>
</dbReference>
<dbReference type="Proteomes" id="UP000075604">
    <property type="component" value="Unassembled WGS sequence"/>
</dbReference>
<dbReference type="EMBL" id="JELX01001882">
    <property type="protein sequence ID" value="KYF57324.1"/>
    <property type="molecule type" value="Genomic_DNA"/>
</dbReference>
<sequence>MAVLTLEQAAVPLRQAYREGRLIPFLGAGFSAPLQLPMWRELMGWMGQALGFEPALFELHGLPPQLAGFFARECDGGLDSFIAEMRARFHAREVNERRRSSRQHKALARRHFRTIYTTNFEHHIEEALRDAGKEAVALSTFDDFARCPAQGACHVIKFHGDLNWPETVVLTEAQYFGRLRLEAAPDQRLRADLLSNTFLFLGYSFGDVDIRYIWYRMEQMRLEGSAPGAKRALNRRGYWATFGAGLVQPALLEDWHIDVIELDPNDKTKSVVDLLDALDG</sequence>